<dbReference type="GO" id="GO:0005737">
    <property type="term" value="C:cytoplasm"/>
    <property type="evidence" value="ECO:0007669"/>
    <property type="project" value="InterPro"/>
</dbReference>
<dbReference type="GeneID" id="59148331"/>
<dbReference type="AlphaFoldDB" id="A0A7L9FHZ2"/>
<dbReference type="InParanoid" id="A0A7L9FHZ2"/>
<dbReference type="GO" id="GO:0004820">
    <property type="term" value="F:glycine-tRNA ligase activity"/>
    <property type="evidence" value="ECO:0007669"/>
    <property type="project" value="InterPro"/>
</dbReference>
<dbReference type="EMBL" id="CP062310">
    <property type="protein sequence ID" value="QOJ78982.1"/>
    <property type="molecule type" value="Genomic_DNA"/>
</dbReference>
<dbReference type="KEGG" id="thel:IG193_00505"/>
<dbReference type="GO" id="GO:0005524">
    <property type="term" value="F:ATP binding"/>
    <property type="evidence" value="ECO:0007669"/>
    <property type="project" value="InterPro"/>
</dbReference>
<dbReference type="PROSITE" id="PS50861">
    <property type="entry name" value="AA_TRNA_LIGASE_II_GLYAB"/>
    <property type="match status" value="1"/>
</dbReference>
<dbReference type="Gene3D" id="1.20.120.20">
    <property type="entry name" value="Apolipoprotein"/>
    <property type="match status" value="1"/>
</dbReference>
<evidence type="ECO:0000313" key="1">
    <source>
        <dbReference type="EMBL" id="QOJ78982.1"/>
    </source>
</evidence>
<proteinExistence type="predicted"/>
<organism evidence="1 2">
    <name type="scientific">Infirmifilum lucidum</name>
    <dbReference type="NCBI Taxonomy" id="2776706"/>
    <lineage>
        <taxon>Archaea</taxon>
        <taxon>Thermoproteota</taxon>
        <taxon>Thermoprotei</taxon>
        <taxon>Thermofilales</taxon>
        <taxon>Thermofilaceae</taxon>
        <taxon>Infirmifilum</taxon>
    </lineage>
</organism>
<protein>
    <submittedName>
        <fullName evidence="1">Uncharacterized protein</fullName>
    </submittedName>
</protein>
<dbReference type="GO" id="GO:0006426">
    <property type="term" value="P:glycyl-tRNA aminoacylation"/>
    <property type="evidence" value="ECO:0007669"/>
    <property type="project" value="InterPro"/>
</dbReference>
<dbReference type="InterPro" id="IPR006194">
    <property type="entry name" value="Gly-tRNA-synth_heterodimer"/>
</dbReference>
<keyword evidence="2" id="KW-1185">Reference proteome</keyword>
<accession>A0A7L9FHZ2</accession>
<dbReference type="SUPFAM" id="SSF58113">
    <property type="entry name" value="Apolipoprotein A-I"/>
    <property type="match status" value="1"/>
</dbReference>
<name>A0A7L9FHZ2_9CREN</name>
<gene>
    <name evidence="1" type="ORF">IG193_00505</name>
</gene>
<reference evidence="1 2" key="1">
    <citation type="submission" date="2020-10" db="EMBL/GenBank/DDBJ databases">
        <title>Thermofilum lucidum 3507LT sp. nov. a novel member of Thermofilaceae family isolated from Chile hot spring, and proposal of description order Thermofilales.</title>
        <authorList>
            <person name="Zayulina K.S."/>
            <person name="Elcheninov A.G."/>
            <person name="Toshchakov S.V."/>
            <person name="Kublanov I.V."/>
        </authorList>
    </citation>
    <scope>NUCLEOTIDE SEQUENCE [LARGE SCALE GENOMIC DNA]</scope>
    <source>
        <strain evidence="1 2">3507LT</strain>
    </source>
</reference>
<sequence>MEERIEVLSGIVSKIQKDVPERLEQVKRDLAQEVSGLAEVFAQEVTGIKKSLSTVDQKLSEIGREVKSSREEVKKILRDNHIEVLQNLGKTGELLEGIENRVDLLGGKLEDQAKDIRVTIENAGKKHIEALDGVRGEVAGKLREQYMALALLSENVDSIQGSLIDLTSRLQALATELAGSIQDLQTVLFRIDNSLVQGGLDGSTRA</sequence>
<evidence type="ECO:0000313" key="2">
    <source>
        <dbReference type="Proteomes" id="UP000594121"/>
    </source>
</evidence>
<dbReference type="RefSeq" id="WP_192818954.1">
    <property type="nucleotide sequence ID" value="NZ_CP062310.1"/>
</dbReference>
<dbReference type="Proteomes" id="UP000594121">
    <property type="component" value="Chromosome"/>
</dbReference>